<sequence>MTAARLVQNFRGVRALLALVDAGAADAVAGTLKKLGAVVSITTPDQLSPDLLAGFDVLLLDLDQGIPDGCTWARLGQTPPLPIIGIVGVEAPSQLKALLQLGVTAHLRKPVQGASVYAALYIGLNEWNRRRHIDDRLAAAEGRKRSRRFVIKAVLQVMNQRGVNDDEAFQILRRESMKQQLSVEAFSEEIVRKALEEGIAGVNAERG</sequence>
<evidence type="ECO:0000259" key="2">
    <source>
        <dbReference type="PROSITE" id="PS50110"/>
    </source>
</evidence>
<dbReference type="InterPro" id="IPR011006">
    <property type="entry name" value="CheY-like_superfamily"/>
</dbReference>
<dbReference type="Gene3D" id="1.10.10.10">
    <property type="entry name" value="Winged helix-like DNA-binding domain superfamily/Winged helix DNA-binding domain"/>
    <property type="match status" value="1"/>
</dbReference>
<dbReference type="SUPFAM" id="SSF52172">
    <property type="entry name" value="CheY-like"/>
    <property type="match status" value="1"/>
</dbReference>
<dbReference type="EMBL" id="BJYZ01000062">
    <property type="protein sequence ID" value="GEO43087.1"/>
    <property type="molecule type" value="Genomic_DNA"/>
</dbReference>
<dbReference type="InterPro" id="IPR036388">
    <property type="entry name" value="WH-like_DNA-bd_sf"/>
</dbReference>
<dbReference type="GO" id="GO:0000160">
    <property type="term" value="P:phosphorelay signal transduction system"/>
    <property type="evidence" value="ECO:0007669"/>
    <property type="project" value="InterPro"/>
</dbReference>
<evidence type="ECO:0000256" key="1">
    <source>
        <dbReference type="PROSITE-ProRule" id="PRU00169"/>
    </source>
</evidence>
<reference evidence="4 5" key="1">
    <citation type="submission" date="2019-07" db="EMBL/GenBank/DDBJ databases">
        <title>Whole genome shotgun sequence of Skermanella aerolata NBRC 106429.</title>
        <authorList>
            <person name="Hosoyama A."/>
            <person name="Uohara A."/>
            <person name="Ohji S."/>
            <person name="Ichikawa N."/>
        </authorList>
    </citation>
    <scope>NUCLEOTIDE SEQUENCE [LARGE SCALE GENOMIC DNA]</scope>
    <source>
        <strain evidence="4 5">NBRC 106429</strain>
    </source>
</reference>
<dbReference type="InterPro" id="IPR001789">
    <property type="entry name" value="Sig_transdc_resp-reg_receiver"/>
</dbReference>
<protein>
    <submittedName>
        <fullName evidence="4">ANTAR domain-containing protein</fullName>
    </submittedName>
</protein>
<dbReference type="SMART" id="SM01012">
    <property type="entry name" value="ANTAR"/>
    <property type="match status" value="1"/>
</dbReference>
<dbReference type="OrthoDB" id="7366028at2"/>
<dbReference type="PROSITE" id="PS50110">
    <property type="entry name" value="RESPONSE_REGULATORY"/>
    <property type="match status" value="1"/>
</dbReference>
<keyword evidence="1" id="KW-0597">Phosphoprotein</keyword>
<dbReference type="Pfam" id="PF21332">
    <property type="entry name" value="AmiR_N"/>
    <property type="match status" value="1"/>
</dbReference>
<comment type="caution">
    <text evidence="4">The sequence shown here is derived from an EMBL/GenBank/DDBJ whole genome shotgun (WGS) entry which is preliminary data.</text>
</comment>
<organism evidence="4 5">
    <name type="scientific">Skermanella aerolata</name>
    <dbReference type="NCBI Taxonomy" id="393310"/>
    <lineage>
        <taxon>Bacteria</taxon>
        <taxon>Pseudomonadati</taxon>
        <taxon>Pseudomonadota</taxon>
        <taxon>Alphaproteobacteria</taxon>
        <taxon>Rhodospirillales</taxon>
        <taxon>Azospirillaceae</taxon>
        <taxon>Skermanella</taxon>
    </lineage>
</organism>
<evidence type="ECO:0000259" key="3">
    <source>
        <dbReference type="PROSITE" id="PS50921"/>
    </source>
</evidence>
<proteinExistence type="predicted"/>
<dbReference type="Pfam" id="PF03861">
    <property type="entry name" value="ANTAR"/>
    <property type="match status" value="1"/>
</dbReference>
<dbReference type="Proteomes" id="UP000321523">
    <property type="component" value="Unassembled WGS sequence"/>
</dbReference>
<feature type="modified residue" description="4-aspartylphosphate" evidence="1">
    <location>
        <position position="61"/>
    </location>
</feature>
<evidence type="ECO:0000313" key="5">
    <source>
        <dbReference type="Proteomes" id="UP000321523"/>
    </source>
</evidence>
<dbReference type="RefSeq" id="WP_044436951.1">
    <property type="nucleotide sequence ID" value="NZ_BJYZ01000062.1"/>
</dbReference>
<keyword evidence="5" id="KW-1185">Reference proteome</keyword>
<feature type="domain" description="ANTAR" evidence="3">
    <location>
        <begin position="130"/>
        <end position="191"/>
    </location>
</feature>
<name>A0A512E305_9PROT</name>
<feature type="domain" description="Response regulatory" evidence="2">
    <location>
        <begin position="14"/>
        <end position="124"/>
    </location>
</feature>
<dbReference type="InterPro" id="IPR049021">
    <property type="entry name" value="AmiR_N"/>
</dbReference>
<dbReference type="PROSITE" id="PS50921">
    <property type="entry name" value="ANTAR"/>
    <property type="match status" value="1"/>
</dbReference>
<evidence type="ECO:0000313" key="4">
    <source>
        <dbReference type="EMBL" id="GEO43087.1"/>
    </source>
</evidence>
<accession>A0A512E305</accession>
<dbReference type="InterPro" id="IPR005561">
    <property type="entry name" value="ANTAR"/>
</dbReference>
<dbReference type="GO" id="GO:0003723">
    <property type="term" value="F:RNA binding"/>
    <property type="evidence" value="ECO:0007669"/>
    <property type="project" value="InterPro"/>
</dbReference>
<dbReference type="AlphaFoldDB" id="A0A512E305"/>
<dbReference type="Gene3D" id="3.40.50.2300">
    <property type="match status" value="1"/>
</dbReference>
<gene>
    <name evidence="4" type="ORF">SAE02_72350</name>
</gene>